<dbReference type="PROSITE" id="PS51387">
    <property type="entry name" value="FAD_PCMH"/>
    <property type="match status" value="1"/>
</dbReference>
<dbReference type="AlphaFoldDB" id="A0A1H8THG8"/>
<accession>A0A1H8THG8</accession>
<dbReference type="Gene3D" id="1.10.45.10">
    <property type="entry name" value="Vanillyl-alcohol Oxidase, Chain A, domain 4"/>
    <property type="match status" value="1"/>
</dbReference>
<dbReference type="Gene3D" id="3.30.70.2740">
    <property type="match status" value="1"/>
</dbReference>
<dbReference type="PANTHER" id="PTHR43716">
    <property type="entry name" value="D-2-HYDROXYGLUTARATE DEHYDROGENASE, MITOCHONDRIAL"/>
    <property type="match status" value="1"/>
</dbReference>
<dbReference type="GO" id="GO:0071949">
    <property type="term" value="F:FAD binding"/>
    <property type="evidence" value="ECO:0007669"/>
    <property type="project" value="InterPro"/>
</dbReference>
<dbReference type="Proteomes" id="UP000199657">
    <property type="component" value="Unassembled WGS sequence"/>
</dbReference>
<dbReference type="Pfam" id="PF02913">
    <property type="entry name" value="FAD-oxidase_C"/>
    <property type="match status" value="1"/>
</dbReference>
<dbReference type="Gene3D" id="3.30.43.10">
    <property type="entry name" value="Uridine Diphospho-n-acetylenolpyruvylglucosamine Reductase, domain 2"/>
    <property type="match status" value="1"/>
</dbReference>
<dbReference type="InterPro" id="IPR004113">
    <property type="entry name" value="FAD-bd_oxidored_4_C"/>
</dbReference>
<dbReference type="SUPFAM" id="SSF55103">
    <property type="entry name" value="FAD-linked oxidases, C-terminal domain"/>
    <property type="match status" value="1"/>
</dbReference>
<dbReference type="Gene3D" id="3.30.465.10">
    <property type="match status" value="1"/>
</dbReference>
<dbReference type="RefSeq" id="WP_091643401.1">
    <property type="nucleotide sequence ID" value="NZ_FOEG01000004.1"/>
</dbReference>
<gene>
    <name evidence="6" type="ORF">SAMN04488052_104162</name>
</gene>
<reference evidence="6 7" key="1">
    <citation type="submission" date="2016-10" db="EMBL/GenBank/DDBJ databases">
        <authorList>
            <person name="de Groot N.N."/>
        </authorList>
    </citation>
    <scope>NUCLEOTIDE SEQUENCE [LARGE SCALE GENOMIC DNA]</scope>
    <source>
        <strain evidence="6 7">CGMCC 1.6291</strain>
    </source>
</reference>
<dbReference type="OrthoDB" id="9811557at2"/>
<evidence type="ECO:0000256" key="1">
    <source>
        <dbReference type="ARBA" id="ARBA00001974"/>
    </source>
</evidence>
<dbReference type="FunFam" id="1.10.45.10:FF:000001">
    <property type="entry name" value="D-lactate dehydrogenase mitochondrial"/>
    <property type="match status" value="1"/>
</dbReference>
<dbReference type="InterPro" id="IPR036318">
    <property type="entry name" value="FAD-bd_PCMH-like_sf"/>
</dbReference>
<dbReference type="GO" id="GO:0022904">
    <property type="term" value="P:respiratory electron transport chain"/>
    <property type="evidence" value="ECO:0007669"/>
    <property type="project" value="TreeGrafter"/>
</dbReference>
<dbReference type="Pfam" id="PF01565">
    <property type="entry name" value="FAD_binding_4"/>
    <property type="match status" value="1"/>
</dbReference>
<evidence type="ECO:0000259" key="5">
    <source>
        <dbReference type="PROSITE" id="PS51387"/>
    </source>
</evidence>
<keyword evidence="3" id="KW-0285">Flavoprotein</keyword>
<dbReference type="Gene3D" id="3.30.70.2190">
    <property type="match status" value="1"/>
</dbReference>
<comment type="cofactor">
    <cofactor evidence="1">
        <name>FAD</name>
        <dbReference type="ChEBI" id="CHEBI:57692"/>
    </cofactor>
</comment>
<dbReference type="GO" id="GO:0003824">
    <property type="term" value="F:catalytic activity"/>
    <property type="evidence" value="ECO:0007669"/>
    <property type="project" value="InterPro"/>
</dbReference>
<evidence type="ECO:0000313" key="7">
    <source>
        <dbReference type="Proteomes" id="UP000199657"/>
    </source>
</evidence>
<dbReference type="EMBL" id="FOEG01000004">
    <property type="protein sequence ID" value="SEO90014.1"/>
    <property type="molecule type" value="Genomic_DNA"/>
</dbReference>
<keyword evidence="4" id="KW-0274">FAD</keyword>
<dbReference type="InterPro" id="IPR016164">
    <property type="entry name" value="FAD-linked_Oxase-like_C"/>
</dbReference>
<dbReference type="InterPro" id="IPR051264">
    <property type="entry name" value="FAD-oxidored/transferase_4"/>
</dbReference>
<evidence type="ECO:0000256" key="2">
    <source>
        <dbReference type="ARBA" id="ARBA00008000"/>
    </source>
</evidence>
<dbReference type="InterPro" id="IPR016166">
    <property type="entry name" value="FAD-bd_PCMH"/>
</dbReference>
<evidence type="ECO:0000256" key="3">
    <source>
        <dbReference type="ARBA" id="ARBA00022630"/>
    </source>
</evidence>
<name>A0A1H8THG8_9GAMM</name>
<comment type="similarity">
    <text evidence="2">Belongs to the FAD-binding oxidoreductase/transferase type 4 family.</text>
</comment>
<evidence type="ECO:0000313" key="6">
    <source>
        <dbReference type="EMBL" id="SEO90014.1"/>
    </source>
</evidence>
<sequence>MDLTHSTQEALDRIRATVGTAGWIEGEARAPYLREWRGLFQGRAAAVVAPASTGEVSAVMALCHQAGIGVVPQSGNTGLCGGAAPDASGTQIILSLRRMRQIRDVDVTNDTLTAEAGCILADVQHAATDADRLFPLSLAAEGSCMLGGNLGTNAGGTNVLRYGNARDLCLGLEVVLADGRVWNGLSGLRKDNSRYDLKDLFIGSEGTLGIITAAVLRLYPRPRQVQTALLALPSPEATVALLPALREAGGDTLTACELMSRTSLTMALKHVPGCRDPFDAPHPWYLLVELSTPQAGDALRDALQACLEREMEQDRVVDGVVAESLDQAQALWRLRESIPEGQTREGASIKHDVSVAVSRIPAFLAEATARVEAALPGVRVCPFGHIGDGNIHFNLSQPEGANPDAFRAQWDDCNRVVHDVVAAMGGSIAAEHGVGQLKVAELERLKDPVELALMRQIKAALDPTGIMNPGKVVR</sequence>
<dbReference type="InterPro" id="IPR016171">
    <property type="entry name" value="Vanillyl_alc_oxidase_C-sub2"/>
</dbReference>
<dbReference type="InterPro" id="IPR016169">
    <property type="entry name" value="FAD-bd_PCMH_sub2"/>
</dbReference>
<dbReference type="STRING" id="406100.SAMN04488052_104162"/>
<feature type="domain" description="FAD-binding PCMH-type" evidence="5">
    <location>
        <begin position="40"/>
        <end position="221"/>
    </location>
</feature>
<protein>
    <submittedName>
        <fullName evidence="6">4-phosphoerythronate dehydrogenase (FAD-dependent)</fullName>
    </submittedName>
</protein>
<dbReference type="SUPFAM" id="SSF56176">
    <property type="entry name" value="FAD-binding/transporter-associated domain-like"/>
    <property type="match status" value="1"/>
</dbReference>
<dbReference type="InterPro" id="IPR016167">
    <property type="entry name" value="FAD-bd_PCMH_sub1"/>
</dbReference>
<proteinExistence type="inferred from homology"/>
<organism evidence="6 7">
    <name type="scientific">Aquisalimonas asiatica</name>
    <dbReference type="NCBI Taxonomy" id="406100"/>
    <lineage>
        <taxon>Bacteria</taxon>
        <taxon>Pseudomonadati</taxon>
        <taxon>Pseudomonadota</taxon>
        <taxon>Gammaproteobacteria</taxon>
        <taxon>Chromatiales</taxon>
        <taxon>Ectothiorhodospiraceae</taxon>
        <taxon>Aquisalimonas</taxon>
    </lineage>
</organism>
<dbReference type="InterPro" id="IPR006094">
    <property type="entry name" value="Oxid_FAD_bind_N"/>
</dbReference>
<dbReference type="PANTHER" id="PTHR43716:SF2">
    <property type="entry name" value="BLL6224 PROTEIN"/>
    <property type="match status" value="1"/>
</dbReference>
<keyword evidence="7" id="KW-1185">Reference proteome</keyword>
<evidence type="ECO:0000256" key="4">
    <source>
        <dbReference type="ARBA" id="ARBA00022827"/>
    </source>
</evidence>